<keyword evidence="2" id="KW-1133">Transmembrane helix</keyword>
<dbReference type="InterPro" id="IPR002881">
    <property type="entry name" value="DUF58"/>
</dbReference>
<feature type="compositionally biased region" description="Low complexity" evidence="1">
    <location>
        <begin position="385"/>
        <end position="397"/>
    </location>
</feature>
<dbReference type="PANTHER" id="PTHR34351:SF1">
    <property type="entry name" value="SLR1927 PROTEIN"/>
    <property type="match status" value="1"/>
</dbReference>
<feature type="region of interest" description="Disordered" evidence="1">
    <location>
        <begin position="385"/>
        <end position="415"/>
    </location>
</feature>
<feature type="domain" description="DUF58" evidence="3">
    <location>
        <begin position="196"/>
        <end position="262"/>
    </location>
</feature>
<reference evidence="4 5" key="1">
    <citation type="journal article" date="2013" name="ISME J.">
        <title>Metabolic model for the filamentous 'Candidatus Microthrix parvicella' based on genomic and metagenomic analyses.</title>
        <authorList>
            <person name="Jon McIlroy S."/>
            <person name="Kristiansen R."/>
            <person name="Albertsen M."/>
            <person name="Michael Karst S."/>
            <person name="Rossetti S."/>
            <person name="Lund Nielsen J."/>
            <person name="Tandoi V."/>
            <person name="James Seviour R."/>
            <person name="Nielsen P.H."/>
        </authorList>
    </citation>
    <scope>NUCLEOTIDE SEQUENCE [LARGE SCALE GENOMIC DNA]</scope>
    <source>
        <strain evidence="4 5">RN1</strain>
    </source>
</reference>
<dbReference type="PANTHER" id="PTHR34351">
    <property type="entry name" value="SLR1927 PROTEIN-RELATED"/>
    <property type="match status" value="1"/>
</dbReference>
<feature type="compositionally biased region" description="Polar residues" evidence="1">
    <location>
        <begin position="405"/>
        <end position="415"/>
    </location>
</feature>
<keyword evidence="5" id="KW-1185">Reference proteome</keyword>
<gene>
    <name evidence="4" type="ORF">BN381_140022</name>
</gene>
<evidence type="ECO:0000259" key="3">
    <source>
        <dbReference type="Pfam" id="PF01882"/>
    </source>
</evidence>
<organism evidence="4 5">
    <name type="scientific">Candidatus Neomicrothrix parvicella RN1</name>
    <dbReference type="NCBI Taxonomy" id="1229780"/>
    <lineage>
        <taxon>Bacteria</taxon>
        <taxon>Bacillati</taxon>
        <taxon>Actinomycetota</taxon>
        <taxon>Acidimicrobiia</taxon>
        <taxon>Acidimicrobiales</taxon>
        <taxon>Microthrixaceae</taxon>
        <taxon>Candidatus Neomicrothrix</taxon>
    </lineage>
</organism>
<dbReference type="EMBL" id="CANL01000006">
    <property type="protein sequence ID" value="CCM62857.1"/>
    <property type="molecule type" value="Genomic_DNA"/>
</dbReference>
<dbReference type="Pfam" id="PF01882">
    <property type="entry name" value="DUF58"/>
    <property type="match status" value="1"/>
</dbReference>
<dbReference type="HOGENOM" id="CLU_661719_0_0_11"/>
<comment type="caution">
    <text evidence="4">The sequence shown here is derived from an EMBL/GenBank/DDBJ whole genome shotgun (WGS) entry which is preliminary data.</text>
</comment>
<proteinExistence type="predicted"/>
<protein>
    <recommendedName>
        <fullName evidence="3">DUF58 domain-containing protein</fullName>
    </recommendedName>
</protein>
<evidence type="ECO:0000256" key="1">
    <source>
        <dbReference type="SAM" id="MobiDB-lite"/>
    </source>
</evidence>
<dbReference type="eggNOG" id="COG1721">
    <property type="taxonomic scope" value="Bacteria"/>
</dbReference>
<name>R4Z2Q4_9ACTN</name>
<dbReference type="Proteomes" id="UP000018291">
    <property type="component" value="Unassembled WGS sequence"/>
</dbReference>
<keyword evidence="2" id="KW-0472">Membrane</keyword>
<sequence length="415" mass="44512">MPTRSGWLLIIAIAVMIPTSVVFSYPELWVATFTMIVAAAVAALLVLRTGGLEVRRVAPAAVTNGDDVEQEVLIINHGLPSGLVSLRDRVAEPMNPAGQRTDPVRLAPLGRGERRRLRTRVSTTARGVLHLGPAQLANHDPFGLFERSMAPQAAAIVLVRPRLYALAGLPGGGRQHDRQHAQLMTPTQSPEDFVGLRQYQAGDDIRHIHWPAVARSGNLMVRQFERPDESHVAVVLDGRLTRHTVSSFERAVEAAASVLAAVVADRPVRLITTDGYDTRTLAPRSALGPVMDRLATVSMGNETNLSGIARSLADDATGLIIVCGTTLSDEDTRLLNRGDLSRRVMSVDCSATERRPGTIPFGSGVKLNESWADAWAQELSSLGRSAARRVPAAPSGSTPVAPTDATASSPPSWWA</sequence>
<feature type="transmembrane region" description="Helical" evidence="2">
    <location>
        <begin position="7"/>
        <end position="23"/>
    </location>
</feature>
<keyword evidence="2" id="KW-0812">Transmembrane</keyword>
<feature type="transmembrane region" description="Helical" evidence="2">
    <location>
        <begin position="29"/>
        <end position="47"/>
    </location>
</feature>
<evidence type="ECO:0000313" key="4">
    <source>
        <dbReference type="EMBL" id="CCM62857.1"/>
    </source>
</evidence>
<evidence type="ECO:0000256" key="2">
    <source>
        <dbReference type="SAM" id="Phobius"/>
    </source>
</evidence>
<accession>R4Z2Q4</accession>
<dbReference type="AlphaFoldDB" id="R4Z2Q4"/>
<evidence type="ECO:0000313" key="5">
    <source>
        <dbReference type="Proteomes" id="UP000018291"/>
    </source>
</evidence>
<dbReference type="STRING" id="1229780.BN381_140022"/>